<gene>
    <name evidence="3" type="ORF">D9613_000387</name>
</gene>
<dbReference type="AlphaFoldDB" id="A0A8H4VT13"/>
<organism evidence="3 4">
    <name type="scientific">Agrocybe pediades</name>
    <dbReference type="NCBI Taxonomy" id="84607"/>
    <lineage>
        <taxon>Eukaryota</taxon>
        <taxon>Fungi</taxon>
        <taxon>Dikarya</taxon>
        <taxon>Basidiomycota</taxon>
        <taxon>Agaricomycotina</taxon>
        <taxon>Agaricomycetes</taxon>
        <taxon>Agaricomycetidae</taxon>
        <taxon>Agaricales</taxon>
        <taxon>Agaricineae</taxon>
        <taxon>Strophariaceae</taxon>
        <taxon>Agrocybe</taxon>
    </lineage>
</organism>
<evidence type="ECO:0000313" key="3">
    <source>
        <dbReference type="EMBL" id="KAF4621072.1"/>
    </source>
</evidence>
<proteinExistence type="predicted"/>
<feature type="chain" id="PRO_5034921329" evidence="2">
    <location>
        <begin position="25"/>
        <end position="226"/>
    </location>
</feature>
<evidence type="ECO:0000256" key="1">
    <source>
        <dbReference type="SAM" id="MobiDB-lite"/>
    </source>
</evidence>
<reference evidence="3 4" key="1">
    <citation type="submission" date="2019-12" db="EMBL/GenBank/DDBJ databases">
        <authorList>
            <person name="Floudas D."/>
            <person name="Bentzer J."/>
            <person name="Ahren D."/>
            <person name="Johansson T."/>
            <person name="Persson P."/>
            <person name="Tunlid A."/>
        </authorList>
    </citation>
    <scope>NUCLEOTIDE SEQUENCE [LARGE SCALE GENOMIC DNA]</scope>
    <source>
        <strain evidence="3 4">CBS 102.39</strain>
    </source>
</reference>
<accession>A0A8H4VT13</accession>
<dbReference type="Proteomes" id="UP000521872">
    <property type="component" value="Unassembled WGS sequence"/>
</dbReference>
<comment type="caution">
    <text evidence="3">The sequence shown here is derived from an EMBL/GenBank/DDBJ whole genome shotgun (WGS) entry which is preliminary data.</text>
</comment>
<keyword evidence="4" id="KW-1185">Reference proteome</keyword>
<evidence type="ECO:0000313" key="4">
    <source>
        <dbReference type="Proteomes" id="UP000521872"/>
    </source>
</evidence>
<feature type="signal peptide" evidence="2">
    <location>
        <begin position="1"/>
        <end position="24"/>
    </location>
</feature>
<protein>
    <submittedName>
        <fullName evidence="3">Uncharacterized protein</fullName>
    </submittedName>
</protein>
<dbReference type="EMBL" id="JAACJL010000015">
    <property type="protein sequence ID" value="KAF4621072.1"/>
    <property type="molecule type" value="Genomic_DNA"/>
</dbReference>
<dbReference type="PROSITE" id="PS51257">
    <property type="entry name" value="PROKAR_LIPOPROTEIN"/>
    <property type="match status" value="1"/>
</dbReference>
<evidence type="ECO:0000256" key="2">
    <source>
        <dbReference type="SAM" id="SignalP"/>
    </source>
</evidence>
<keyword evidence="2" id="KW-0732">Signal</keyword>
<feature type="region of interest" description="Disordered" evidence="1">
    <location>
        <begin position="178"/>
        <end position="197"/>
    </location>
</feature>
<name>A0A8H4VT13_9AGAR</name>
<sequence>MHRILFTLWSVQITVLTSILACYAATEVARDPLKSQIDEQGFHHLRFKVLGHVTAIIPDPFSAQPVVHTTESSQDLPTTPLSKTMPIATSVAEATSSSNHIDIFTTTTPLDVQAPISTSKHDAADKRTSSNGQPIAAAQVFSTNSGFGSSAIIPDAFLTGTHDIATSSSSVLTSVETSSSSSTTRTGFTPGSTPTLPSSTSRLKLSYMKLGTWTLALAVSSNLVNF</sequence>